<accession>A0A0P6WDU0</accession>
<proteinExistence type="predicted"/>
<organism evidence="2 3">
    <name type="scientific">Prosthecodimorpha hirschii</name>
    <dbReference type="NCBI Taxonomy" id="665126"/>
    <lineage>
        <taxon>Bacteria</taxon>
        <taxon>Pseudomonadati</taxon>
        <taxon>Pseudomonadota</taxon>
        <taxon>Alphaproteobacteria</taxon>
        <taxon>Hyphomicrobiales</taxon>
        <taxon>Ancalomicrobiaceae</taxon>
        <taxon>Prosthecodimorpha</taxon>
    </lineage>
</organism>
<reference evidence="2 3" key="2">
    <citation type="submission" date="2015-10" db="EMBL/GenBank/DDBJ databases">
        <title>Draft Genome Sequence of Prosthecomicrobium hirschii ATCC 27832.</title>
        <authorList>
            <person name="Daniel J."/>
            <person name="Givan S.A."/>
            <person name="Brun Y.V."/>
            <person name="Brown P.J."/>
        </authorList>
    </citation>
    <scope>NUCLEOTIDE SEQUENCE [LARGE SCALE GENOMIC DNA]</scope>
    <source>
        <strain evidence="2 3">16</strain>
    </source>
</reference>
<dbReference type="Proteomes" id="UP000048984">
    <property type="component" value="Unassembled WGS sequence"/>
</dbReference>
<comment type="caution">
    <text evidence="2">The sequence shown here is derived from an EMBL/GenBank/DDBJ whole genome shotgun (WGS) entry which is preliminary data.</text>
</comment>
<protein>
    <submittedName>
        <fullName evidence="2">Uncharacterized protein</fullName>
    </submittedName>
</protein>
<dbReference type="AlphaFoldDB" id="A0A0P6WDU0"/>
<keyword evidence="3" id="KW-1185">Reference proteome</keyword>
<evidence type="ECO:0000313" key="3">
    <source>
        <dbReference type="Proteomes" id="UP000048984"/>
    </source>
</evidence>
<evidence type="ECO:0000313" key="2">
    <source>
        <dbReference type="EMBL" id="KPL54643.1"/>
    </source>
</evidence>
<sequence length="190" mass="21437">MWQELAAEKEPSSRASKDLERLSRTADPLDTTPLGEGARRVFVLAVKRELGNRSGRARNIESPGGRSWADLDDAERAVVRAVALQLAEQYRPRRHRGRPRKDVLDTLILGFADLFARASRDDRHLEELGYSVHARFVRFAHLLLCPLAGPGRAFDLSEVSLIAVSRRWERLALADRKRRRAMDEASTGNS</sequence>
<gene>
    <name evidence="2" type="ORF">ABB55_22440</name>
</gene>
<reference evidence="2 3" key="1">
    <citation type="submission" date="2015-09" db="EMBL/GenBank/DDBJ databases">
        <authorList>
            <person name="Jackson K.R."/>
            <person name="Lunt B.L."/>
            <person name="Fisher J.N.B."/>
            <person name="Gardner A.V."/>
            <person name="Bailey M.E."/>
            <person name="Deus L.M."/>
            <person name="Earl A.S."/>
            <person name="Gibby P.D."/>
            <person name="Hartmann K.A."/>
            <person name="Liu J.E."/>
            <person name="Manci A.M."/>
            <person name="Nielsen D.A."/>
            <person name="Solomon M.B."/>
            <person name="Breakwell D.P."/>
            <person name="Burnett S.H."/>
            <person name="Grose J.H."/>
        </authorList>
    </citation>
    <scope>NUCLEOTIDE SEQUENCE [LARGE SCALE GENOMIC DNA]</scope>
    <source>
        <strain evidence="2 3">16</strain>
    </source>
</reference>
<feature type="compositionally biased region" description="Basic and acidic residues" evidence="1">
    <location>
        <begin position="1"/>
        <end position="24"/>
    </location>
</feature>
<evidence type="ECO:0000256" key="1">
    <source>
        <dbReference type="SAM" id="MobiDB-lite"/>
    </source>
</evidence>
<dbReference type="EMBL" id="LJYW01000001">
    <property type="protein sequence ID" value="KPL54643.1"/>
    <property type="molecule type" value="Genomic_DNA"/>
</dbReference>
<name>A0A0P6WDU0_9HYPH</name>
<feature type="region of interest" description="Disordered" evidence="1">
    <location>
        <begin position="1"/>
        <end position="34"/>
    </location>
</feature>